<protein>
    <submittedName>
        <fullName evidence="2">Uncharacterized protein</fullName>
    </submittedName>
</protein>
<feature type="compositionally biased region" description="Polar residues" evidence="1">
    <location>
        <begin position="60"/>
        <end position="83"/>
    </location>
</feature>
<keyword evidence="3" id="KW-1185">Reference proteome</keyword>
<proteinExistence type="predicted"/>
<feature type="region of interest" description="Disordered" evidence="1">
    <location>
        <begin position="52"/>
        <end position="83"/>
    </location>
</feature>
<organism evidence="2 3">
    <name type="scientific">Stylonychia lemnae</name>
    <name type="common">Ciliate</name>
    <dbReference type="NCBI Taxonomy" id="5949"/>
    <lineage>
        <taxon>Eukaryota</taxon>
        <taxon>Sar</taxon>
        <taxon>Alveolata</taxon>
        <taxon>Ciliophora</taxon>
        <taxon>Intramacronucleata</taxon>
        <taxon>Spirotrichea</taxon>
        <taxon>Stichotrichia</taxon>
        <taxon>Sporadotrichida</taxon>
        <taxon>Oxytrichidae</taxon>
        <taxon>Stylonychinae</taxon>
        <taxon>Stylonychia</taxon>
    </lineage>
</organism>
<evidence type="ECO:0000256" key="1">
    <source>
        <dbReference type="SAM" id="MobiDB-lite"/>
    </source>
</evidence>
<reference evidence="2 3" key="1">
    <citation type="submission" date="2014-06" db="EMBL/GenBank/DDBJ databases">
        <authorList>
            <person name="Swart Estienne"/>
        </authorList>
    </citation>
    <scope>NUCLEOTIDE SEQUENCE [LARGE SCALE GENOMIC DNA]</scope>
    <source>
        <strain evidence="2 3">130c</strain>
    </source>
</reference>
<evidence type="ECO:0000313" key="2">
    <source>
        <dbReference type="EMBL" id="CDW90437.1"/>
    </source>
</evidence>
<dbReference type="AlphaFoldDB" id="A0A078BB15"/>
<evidence type="ECO:0000313" key="3">
    <source>
        <dbReference type="Proteomes" id="UP000039865"/>
    </source>
</evidence>
<dbReference type="EMBL" id="CCKQ01018466">
    <property type="protein sequence ID" value="CDW90437.1"/>
    <property type="molecule type" value="Genomic_DNA"/>
</dbReference>
<accession>A0A078BB15</accession>
<dbReference type="InParanoid" id="A0A078BB15"/>
<sequence length="457" mass="53261">MTSSQTKLSINPHLQRSRSMSLLLKPKIQITQAPQLYSESPERLNVIQVTNGNEYPENSDLPTNSTQTTQISESEDISNTSQQQDLINQFNRTSLEEYEDDSSENNDHKTNYSVDQEIEDSDSNSENQNFEEDQRAHFETIIPQQVSNTWKNSFYQDLNSCSGQNQDQIQNDNKQQISNIKSSSEHIFKFQFSELKLNLRDSTDDYQFGCINSENQLRTDQLDPASNTSQYACTSKFNDCTDYLLQIILVTSSSELIQQTFKSIEYQLFNDELKLPSNFLDLAHEIITFSKISNQFSFTQDEDGYEFRDIQSKFECLMKQVLLIWESQSFQHHLASQQSLEIIQPQSYSLTQIFIDCWDQIACNEYNVQRAEELSQYVNKLRQNYDQYSLHINDPKRSQQTIRFCNKLFAPDMQNEIGQLEDEQPDLALQLYELFLYQLLLRLCLLGQLNGEISLLQ</sequence>
<name>A0A078BB15_STYLE</name>
<dbReference type="Proteomes" id="UP000039865">
    <property type="component" value="Unassembled WGS sequence"/>
</dbReference>
<gene>
    <name evidence="2" type="primary">Contig12841.g13702</name>
    <name evidence="2" type="ORF">STYLEM_19580</name>
</gene>
<feature type="region of interest" description="Disordered" evidence="1">
    <location>
        <begin position="95"/>
        <end position="132"/>
    </location>
</feature>